<comment type="caution">
    <text evidence="1">The sequence shown here is derived from an EMBL/GenBank/DDBJ whole genome shotgun (WGS) entry which is preliminary data.</text>
</comment>
<protein>
    <submittedName>
        <fullName evidence="1">Uncharacterized protein</fullName>
    </submittedName>
</protein>
<reference evidence="1" key="1">
    <citation type="journal article" date="2012" name="PLoS ONE">
        <title>Gene sets for utilization of primary and secondary nutrition supplies in the distal gut of endangered iberian lynx.</title>
        <authorList>
            <person name="Alcaide M."/>
            <person name="Messina E."/>
            <person name="Richter M."/>
            <person name="Bargiela R."/>
            <person name="Peplies J."/>
            <person name="Huws S.A."/>
            <person name="Newbold C.J."/>
            <person name="Golyshin P.N."/>
            <person name="Simon M.A."/>
            <person name="Lopez G."/>
            <person name="Yakimov M.M."/>
            <person name="Ferrer M."/>
        </authorList>
    </citation>
    <scope>NUCLEOTIDE SEQUENCE</scope>
</reference>
<organism evidence="1">
    <name type="scientific">gut metagenome</name>
    <dbReference type="NCBI Taxonomy" id="749906"/>
    <lineage>
        <taxon>unclassified sequences</taxon>
        <taxon>metagenomes</taxon>
        <taxon>organismal metagenomes</taxon>
    </lineage>
</organism>
<accession>J9G1K3</accession>
<sequence length="68" mass="7080">MDAISSAKPLTFSKIDNTLAGKGVNTGQSNVAHNGKIKNKTFGFTVFCYKANPALMASSGLSIFSGSH</sequence>
<gene>
    <name evidence="1" type="ORF">EVA_10822</name>
</gene>
<proteinExistence type="predicted"/>
<evidence type="ECO:0000313" key="1">
    <source>
        <dbReference type="EMBL" id="EJX01072.1"/>
    </source>
</evidence>
<dbReference type="AlphaFoldDB" id="J9G1K3"/>
<dbReference type="EMBL" id="AMCI01003103">
    <property type="protein sequence ID" value="EJX01072.1"/>
    <property type="molecule type" value="Genomic_DNA"/>
</dbReference>
<name>J9G1K3_9ZZZZ</name>